<evidence type="ECO:0000256" key="9">
    <source>
        <dbReference type="ARBA" id="ARBA00023182"/>
    </source>
</evidence>
<keyword evidence="7" id="KW-1015">Disulfide bond</keyword>
<reference evidence="14" key="1">
    <citation type="submission" date="2025-08" db="UniProtKB">
        <authorList>
            <consortium name="RefSeq"/>
        </authorList>
    </citation>
    <scope>IDENTIFICATION</scope>
</reference>
<evidence type="ECO:0000256" key="4">
    <source>
        <dbReference type="ARBA" id="ARBA00022989"/>
    </source>
</evidence>
<evidence type="ECO:0000256" key="2">
    <source>
        <dbReference type="ARBA" id="ARBA00022692"/>
    </source>
</evidence>
<feature type="transmembrane region" description="Helical" evidence="10">
    <location>
        <begin position="244"/>
        <end position="266"/>
    </location>
</feature>
<keyword evidence="11" id="KW-0732">Signal</keyword>
<keyword evidence="3" id="KW-0391">Immunity</keyword>
<protein>
    <submittedName>
        <fullName evidence="14">H-2 class II histocompatibility antigen, E-S beta chain-like</fullName>
    </submittedName>
</protein>
<organism evidence="13 14">
    <name type="scientific">Gekko japonicus</name>
    <name type="common">Schlegel's Japanese gecko</name>
    <dbReference type="NCBI Taxonomy" id="146911"/>
    <lineage>
        <taxon>Eukaryota</taxon>
        <taxon>Metazoa</taxon>
        <taxon>Chordata</taxon>
        <taxon>Craniata</taxon>
        <taxon>Vertebrata</taxon>
        <taxon>Euteleostomi</taxon>
        <taxon>Lepidosauria</taxon>
        <taxon>Squamata</taxon>
        <taxon>Bifurcata</taxon>
        <taxon>Gekkota</taxon>
        <taxon>Gekkonidae</taxon>
        <taxon>Gekkoninae</taxon>
        <taxon>Gekko</taxon>
    </lineage>
</organism>
<evidence type="ECO:0000256" key="7">
    <source>
        <dbReference type="ARBA" id="ARBA00023157"/>
    </source>
</evidence>
<dbReference type="Proteomes" id="UP000694871">
    <property type="component" value="Unplaced"/>
</dbReference>
<dbReference type="Gene3D" id="2.60.40.10">
    <property type="entry name" value="Immunoglobulins"/>
    <property type="match status" value="1"/>
</dbReference>
<proteinExistence type="predicted"/>
<dbReference type="SUPFAM" id="SSF48726">
    <property type="entry name" value="Immunoglobulin"/>
    <property type="match status" value="1"/>
</dbReference>
<dbReference type="PANTHER" id="PTHR19944">
    <property type="entry name" value="MHC CLASS II-RELATED"/>
    <property type="match status" value="1"/>
</dbReference>
<keyword evidence="5" id="KW-1064">Adaptive immunity</keyword>
<dbReference type="SMART" id="SM00921">
    <property type="entry name" value="MHC_II_beta"/>
    <property type="match status" value="1"/>
</dbReference>
<dbReference type="PROSITE" id="PS50835">
    <property type="entry name" value="IG_LIKE"/>
    <property type="match status" value="1"/>
</dbReference>
<dbReference type="Pfam" id="PF07654">
    <property type="entry name" value="C1-set"/>
    <property type="match status" value="1"/>
</dbReference>
<dbReference type="GeneID" id="107112928"/>
<dbReference type="Gene3D" id="3.10.320.10">
    <property type="entry name" value="Class II Histocompatibility Antigen, M Beta Chain, Chain B, domain 1"/>
    <property type="match status" value="1"/>
</dbReference>
<dbReference type="InterPro" id="IPR007110">
    <property type="entry name" value="Ig-like_dom"/>
</dbReference>
<dbReference type="Pfam" id="PF00969">
    <property type="entry name" value="MHC_II_beta"/>
    <property type="match status" value="1"/>
</dbReference>
<dbReference type="InterPro" id="IPR003597">
    <property type="entry name" value="Ig_C1-set"/>
</dbReference>
<accession>A0ABM1K7D7</accession>
<evidence type="ECO:0000256" key="6">
    <source>
        <dbReference type="ARBA" id="ARBA00023136"/>
    </source>
</evidence>
<dbReference type="InterPro" id="IPR050160">
    <property type="entry name" value="MHC/Immunoglobulin"/>
</dbReference>
<dbReference type="InterPro" id="IPR036179">
    <property type="entry name" value="Ig-like_dom_sf"/>
</dbReference>
<evidence type="ECO:0000256" key="11">
    <source>
        <dbReference type="SAM" id="SignalP"/>
    </source>
</evidence>
<evidence type="ECO:0000313" key="13">
    <source>
        <dbReference type="Proteomes" id="UP000694871"/>
    </source>
</evidence>
<name>A0ABM1K7D7_GEKJA</name>
<evidence type="ECO:0000313" key="14">
    <source>
        <dbReference type="RefSeq" id="XP_015269624.1"/>
    </source>
</evidence>
<dbReference type="SUPFAM" id="SSF54452">
    <property type="entry name" value="MHC antigen-recognition domain"/>
    <property type="match status" value="1"/>
</dbReference>
<feature type="domain" description="Ig-like" evidence="12">
    <location>
        <begin position="131"/>
        <end position="229"/>
    </location>
</feature>
<evidence type="ECO:0000256" key="10">
    <source>
        <dbReference type="SAM" id="Phobius"/>
    </source>
</evidence>
<dbReference type="PANTHER" id="PTHR19944:SF99">
    <property type="entry name" value="HLA CLASS II HISTOCOMPATIBILITY ANTIGEN, DRB1 BETA CHAIN"/>
    <property type="match status" value="1"/>
</dbReference>
<keyword evidence="9" id="KW-0491">MHC II</keyword>
<dbReference type="RefSeq" id="XP_015269624.1">
    <property type="nucleotide sequence ID" value="XM_015414138.1"/>
</dbReference>
<dbReference type="InterPro" id="IPR003006">
    <property type="entry name" value="Ig/MHC_CS"/>
</dbReference>
<evidence type="ECO:0000256" key="3">
    <source>
        <dbReference type="ARBA" id="ARBA00022859"/>
    </source>
</evidence>
<dbReference type="InterPro" id="IPR013783">
    <property type="entry name" value="Ig-like_fold"/>
</dbReference>
<dbReference type="PROSITE" id="PS00290">
    <property type="entry name" value="IG_MHC"/>
    <property type="match status" value="1"/>
</dbReference>
<dbReference type="InterPro" id="IPR011162">
    <property type="entry name" value="MHC_I/II-like_Ag-recog"/>
</dbReference>
<keyword evidence="2 10" id="KW-0812">Transmembrane</keyword>
<gene>
    <name evidence="14" type="primary">LOC107112928</name>
</gene>
<keyword evidence="4 10" id="KW-1133">Transmembrane helix</keyword>
<dbReference type="InterPro" id="IPR014745">
    <property type="entry name" value="MHC_II_a/b_N"/>
</dbReference>
<dbReference type="SMART" id="SM00407">
    <property type="entry name" value="IGc1"/>
    <property type="match status" value="1"/>
</dbReference>
<keyword evidence="6 10" id="KW-0472">Membrane</keyword>
<evidence type="ECO:0000256" key="1">
    <source>
        <dbReference type="ARBA" id="ARBA00004479"/>
    </source>
</evidence>
<keyword evidence="13" id="KW-1185">Reference proteome</keyword>
<dbReference type="InterPro" id="IPR000353">
    <property type="entry name" value="MHC_II_b_N"/>
</dbReference>
<keyword evidence="8" id="KW-0325">Glycoprotein</keyword>
<feature type="chain" id="PRO_5045627241" evidence="11">
    <location>
        <begin position="27"/>
        <end position="289"/>
    </location>
</feature>
<evidence type="ECO:0000259" key="12">
    <source>
        <dbReference type="PROSITE" id="PS50835"/>
    </source>
</evidence>
<evidence type="ECO:0000256" key="5">
    <source>
        <dbReference type="ARBA" id="ARBA00023130"/>
    </source>
</evidence>
<feature type="signal peptide" evidence="11">
    <location>
        <begin position="1"/>
        <end position="26"/>
    </location>
</feature>
<comment type="subcellular location">
    <subcellularLocation>
        <location evidence="1">Membrane</location>
        <topology evidence="1">Single-pass type I membrane protein</topology>
    </subcellularLocation>
</comment>
<sequence>MGPGLILLETVLVLLLLLLGPPLVTGTESRLRTPPAAHFLYQGKVECRFANGTAGEVRFLERDFWDRQECVRFDSRLGRYRAISELCTDDERDYNRDLQWLENRRAQVDAFCRYSYLVMETGRFTSVSESPSSSMYTFFVPTVTISPTKGDPLAHHTLLICTAAGYYPQGVKITWLKNGQEQTAGVGYAEELQNADWTYQYQAMLETVPQRGDLYACQVEHSSRKEPITVQWEPQTSDSARSKVWTGAVGAVLGLVFVAVGLYLYLKSKKGEGEGLGAATPPPALESAH</sequence>
<evidence type="ECO:0000256" key="8">
    <source>
        <dbReference type="ARBA" id="ARBA00023180"/>
    </source>
</evidence>